<dbReference type="EMBL" id="CAJNOC010007754">
    <property type="protein sequence ID" value="CAF1104367.1"/>
    <property type="molecule type" value="Genomic_DNA"/>
</dbReference>
<name>A0A814PDW5_9BILA</name>
<feature type="domain" description="Peptidase A2" evidence="3">
    <location>
        <begin position="30"/>
        <end position="116"/>
    </location>
</feature>
<dbReference type="GO" id="GO:0006508">
    <property type="term" value="P:proteolysis"/>
    <property type="evidence" value="ECO:0007669"/>
    <property type="project" value="InterPro"/>
</dbReference>
<dbReference type="GO" id="GO:0004190">
    <property type="term" value="F:aspartic-type endopeptidase activity"/>
    <property type="evidence" value="ECO:0007669"/>
    <property type="project" value="InterPro"/>
</dbReference>
<dbReference type="PROSITE" id="PS50175">
    <property type="entry name" value="ASP_PROT_RETROV"/>
    <property type="match status" value="1"/>
</dbReference>
<dbReference type="Proteomes" id="UP000663879">
    <property type="component" value="Unassembled WGS sequence"/>
</dbReference>
<keyword evidence="1" id="KW-0378">Hydrolase</keyword>
<proteinExistence type="predicted"/>
<dbReference type="AlphaFoldDB" id="A0A814PDW5"/>
<gene>
    <name evidence="4" type="ORF">OXX778_LOCUS21312</name>
</gene>
<evidence type="ECO:0000256" key="1">
    <source>
        <dbReference type="ARBA" id="ARBA00022801"/>
    </source>
</evidence>
<keyword evidence="5" id="KW-1185">Reference proteome</keyword>
<evidence type="ECO:0000256" key="2">
    <source>
        <dbReference type="SAM" id="Coils"/>
    </source>
</evidence>
<evidence type="ECO:0000313" key="4">
    <source>
        <dbReference type="EMBL" id="CAF1104367.1"/>
    </source>
</evidence>
<dbReference type="OrthoDB" id="10390589at2759"/>
<reference evidence="4" key="1">
    <citation type="submission" date="2021-02" db="EMBL/GenBank/DDBJ databases">
        <authorList>
            <person name="Nowell W R."/>
        </authorList>
    </citation>
    <scope>NUCLEOTIDE SEQUENCE</scope>
    <source>
        <strain evidence="4">Ploen Becks lab</strain>
    </source>
</reference>
<evidence type="ECO:0000313" key="5">
    <source>
        <dbReference type="Proteomes" id="UP000663879"/>
    </source>
</evidence>
<dbReference type="Pfam" id="PF13975">
    <property type="entry name" value="gag-asp_proteas"/>
    <property type="match status" value="1"/>
</dbReference>
<comment type="caution">
    <text evidence="4">The sequence shown here is derived from an EMBL/GenBank/DDBJ whole genome shotgun (WGS) entry which is preliminary data.</text>
</comment>
<accession>A0A814PDW5</accession>
<evidence type="ECO:0000259" key="3">
    <source>
        <dbReference type="PROSITE" id="PS50175"/>
    </source>
</evidence>
<dbReference type="Gene3D" id="2.40.70.10">
    <property type="entry name" value="Acid Proteases"/>
    <property type="match status" value="1"/>
</dbReference>
<dbReference type="InterPro" id="IPR001995">
    <property type="entry name" value="Peptidase_A2_cat"/>
</dbReference>
<dbReference type="SUPFAM" id="SSF50630">
    <property type="entry name" value="Acid proteases"/>
    <property type="match status" value="1"/>
</dbReference>
<feature type="coiled-coil region" evidence="2">
    <location>
        <begin position="164"/>
        <end position="222"/>
    </location>
</feature>
<keyword evidence="2" id="KW-0175">Coiled coil</keyword>
<dbReference type="InterPro" id="IPR021109">
    <property type="entry name" value="Peptidase_aspartic_dom_sf"/>
</dbReference>
<protein>
    <recommendedName>
        <fullName evidence="3">Peptidase A2 domain-containing protein</fullName>
    </recommendedName>
</protein>
<organism evidence="4 5">
    <name type="scientific">Brachionus calyciflorus</name>
    <dbReference type="NCBI Taxonomy" id="104777"/>
    <lineage>
        <taxon>Eukaryota</taxon>
        <taxon>Metazoa</taxon>
        <taxon>Spiralia</taxon>
        <taxon>Gnathifera</taxon>
        <taxon>Rotifera</taxon>
        <taxon>Eurotatoria</taxon>
        <taxon>Monogononta</taxon>
        <taxon>Pseudotrocha</taxon>
        <taxon>Ploima</taxon>
        <taxon>Brachionidae</taxon>
        <taxon>Brachionus</taxon>
    </lineage>
</organism>
<sequence length="301" mass="34892">MKPVTETNSNEFKSKNDRILSSAIFNKSLVNYLFDTGADRMIINYKLFQKIKQDDPSTKLVEHKGNKLKSCSSELKIYGQINLNNFQVKAKETLNNVTILVTNHKSKNDCLLGRDILNRVNIPLMNTRVIKSKVDEFSKLIKQQFDKKESDKINVSNKRLFTTNKANENSNEDLKNSCKQLVEKNVKTTEKKVRFENSMPDIDEIENVNQEILNQLKTISAKSVIDLTPSENKKFAFKIELLNENQEPIITKCRPLPYNLKDKVKKELDKQLVYSFVFYNNFTYNFAILIEKSDVSNIFLT</sequence>